<feature type="region of interest" description="Disordered" evidence="8">
    <location>
        <begin position="44"/>
        <end position="80"/>
    </location>
</feature>
<keyword evidence="5 7" id="KW-0508">mRNA splicing</keyword>
<dbReference type="GeneID" id="118271729"/>
<gene>
    <name evidence="10" type="primary">LOC118271729</name>
</gene>
<evidence type="ECO:0000256" key="2">
    <source>
        <dbReference type="ARBA" id="ARBA00010028"/>
    </source>
</evidence>
<dbReference type="AlphaFoldDB" id="A0A9R0D819"/>
<evidence type="ECO:0000256" key="7">
    <source>
        <dbReference type="RuleBase" id="RU367148"/>
    </source>
</evidence>
<evidence type="ECO:0000256" key="4">
    <source>
        <dbReference type="ARBA" id="ARBA00022728"/>
    </source>
</evidence>
<comment type="subunit">
    <text evidence="7">May be part of a spliceosome complex.</text>
</comment>
<sequence>MAPQIELSTWTPTSISFAERQENRIKRLRSLRSARKQARINNYQETVAEEARSNLPPNSTLDDQAKSQETEKAGEEHSGVQQLNILSAVDAERVECKKRKNPDEGFSTYEQVTVRQYNGLVENMPAADVEQNETKKQKYDDAFDGVPNVHEDREEAIDMMVNDLSEEQIVKRARYSTRCGDNDDADIDSINDKKQETGEWNLNRFYGENTASTKQNLVLPFCCWCKLQQYAQYLSQI</sequence>
<accession>A0A9R0D819</accession>
<comment type="similarity">
    <text evidence="2 7">Belongs to the SYF2 family.</text>
</comment>
<dbReference type="PANTHER" id="PTHR13264:SF5">
    <property type="entry name" value="PRE-MRNA-SPLICING FACTOR SYF2"/>
    <property type="match status" value="1"/>
</dbReference>
<dbReference type="RefSeq" id="XP_035443793.2">
    <property type="nucleotide sequence ID" value="XM_035587900.2"/>
</dbReference>
<comment type="subcellular location">
    <subcellularLocation>
        <location evidence="1 7">Nucleus</location>
    </subcellularLocation>
</comment>
<keyword evidence="6 7" id="KW-0539">Nucleus</keyword>
<dbReference type="Proteomes" id="UP000829999">
    <property type="component" value="Chromosome 5"/>
</dbReference>
<dbReference type="PANTHER" id="PTHR13264">
    <property type="entry name" value="GCIP-INTERACTING PROTEIN P29"/>
    <property type="match status" value="1"/>
</dbReference>
<dbReference type="GO" id="GO:0000398">
    <property type="term" value="P:mRNA splicing, via spliceosome"/>
    <property type="evidence" value="ECO:0007669"/>
    <property type="project" value="UniProtKB-UniRule"/>
</dbReference>
<name>A0A9R0D819_SPOFR</name>
<keyword evidence="3 7" id="KW-0507">mRNA processing</keyword>
<dbReference type="OrthoDB" id="199717at2759"/>
<evidence type="ECO:0000313" key="10">
    <source>
        <dbReference type="RefSeq" id="XP_035443793.2"/>
    </source>
</evidence>
<feature type="compositionally biased region" description="Basic and acidic residues" evidence="8">
    <location>
        <begin position="63"/>
        <end position="78"/>
    </location>
</feature>
<dbReference type="GO" id="GO:0071014">
    <property type="term" value="C:post-mRNA release spliceosomal complex"/>
    <property type="evidence" value="ECO:0007669"/>
    <property type="project" value="TreeGrafter"/>
</dbReference>
<evidence type="ECO:0000256" key="8">
    <source>
        <dbReference type="SAM" id="MobiDB-lite"/>
    </source>
</evidence>
<comment type="function">
    <text evidence="7">Involved in pre-mRNA splicing.</text>
</comment>
<evidence type="ECO:0000256" key="3">
    <source>
        <dbReference type="ARBA" id="ARBA00022664"/>
    </source>
</evidence>
<evidence type="ECO:0000256" key="1">
    <source>
        <dbReference type="ARBA" id="ARBA00004123"/>
    </source>
</evidence>
<protein>
    <recommendedName>
        <fullName evidence="7">Pre-mRNA-splicing factor SYF2</fullName>
    </recommendedName>
</protein>
<proteinExistence type="inferred from homology"/>
<dbReference type="Pfam" id="PF08231">
    <property type="entry name" value="SYF2"/>
    <property type="match status" value="1"/>
</dbReference>
<evidence type="ECO:0000313" key="9">
    <source>
        <dbReference type="Proteomes" id="UP000829999"/>
    </source>
</evidence>
<organism evidence="9 10">
    <name type="scientific">Spodoptera frugiperda</name>
    <name type="common">Fall armyworm</name>
    <dbReference type="NCBI Taxonomy" id="7108"/>
    <lineage>
        <taxon>Eukaryota</taxon>
        <taxon>Metazoa</taxon>
        <taxon>Ecdysozoa</taxon>
        <taxon>Arthropoda</taxon>
        <taxon>Hexapoda</taxon>
        <taxon>Insecta</taxon>
        <taxon>Pterygota</taxon>
        <taxon>Neoptera</taxon>
        <taxon>Endopterygota</taxon>
        <taxon>Lepidoptera</taxon>
        <taxon>Glossata</taxon>
        <taxon>Ditrysia</taxon>
        <taxon>Noctuoidea</taxon>
        <taxon>Noctuidae</taxon>
        <taxon>Amphipyrinae</taxon>
        <taxon>Spodoptera</taxon>
    </lineage>
</organism>
<dbReference type="GO" id="GO:0071013">
    <property type="term" value="C:catalytic step 2 spliceosome"/>
    <property type="evidence" value="ECO:0007669"/>
    <property type="project" value="TreeGrafter"/>
</dbReference>
<dbReference type="GO" id="GO:0000974">
    <property type="term" value="C:Prp19 complex"/>
    <property type="evidence" value="ECO:0007669"/>
    <property type="project" value="TreeGrafter"/>
</dbReference>
<dbReference type="InterPro" id="IPR013260">
    <property type="entry name" value="mRNA_splic_SYF2"/>
</dbReference>
<keyword evidence="4 7" id="KW-0747">Spliceosome</keyword>
<reference evidence="10" key="1">
    <citation type="submission" date="2025-08" db="UniProtKB">
        <authorList>
            <consortium name="RefSeq"/>
        </authorList>
    </citation>
    <scope>IDENTIFICATION</scope>
    <source>
        <tissue evidence="10">Whole larval tissue</tissue>
    </source>
</reference>
<keyword evidence="9" id="KW-1185">Reference proteome</keyword>
<evidence type="ECO:0000256" key="5">
    <source>
        <dbReference type="ARBA" id="ARBA00023187"/>
    </source>
</evidence>
<evidence type="ECO:0000256" key="6">
    <source>
        <dbReference type="ARBA" id="ARBA00023242"/>
    </source>
</evidence>